<keyword evidence="3" id="KW-1185">Reference proteome</keyword>
<dbReference type="EMBL" id="JAMLJN010000005">
    <property type="protein sequence ID" value="MCL9770173.1"/>
    <property type="molecule type" value="Genomic_DNA"/>
</dbReference>
<protein>
    <submittedName>
        <fullName evidence="2">HEPN domain-containing protein</fullName>
    </submittedName>
</protein>
<evidence type="ECO:0000313" key="3">
    <source>
        <dbReference type="Proteomes" id="UP001203342"/>
    </source>
</evidence>
<feature type="domain" description="RiboL-PSP-HEPN" evidence="1">
    <location>
        <begin position="8"/>
        <end position="134"/>
    </location>
</feature>
<accession>A0ABT0TGT7</accession>
<evidence type="ECO:0000259" key="1">
    <source>
        <dbReference type="Pfam" id="PF18735"/>
    </source>
</evidence>
<sequence length="167" mass="19034">MLPKQPIKDLLDELKTLYDSTTDTNHKVYYSKLALMELCGWIELCIDEILENYIDTKLSLATNLNLAKTIYVKQTYGFEYDKNLRPLLIKIIGLINVEKVEDLLDFDGGTFTLLKSQLNNLVSLRNAAAHTTIVGVTHTYQAPHSMLTNLNNIYNHLSKLELTLSMI</sequence>
<comment type="caution">
    <text evidence="2">The sequence shown here is derived from an EMBL/GenBank/DDBJ whole genome shotgun (WGS) entry which is preliminary data.</text>
</comment>
<dbReference type="RefSeq" id="WP_250581682.1">
    <property type="nucleotide sequence ID" value="NZ_JAMLJN010000005.1"/>
</dbReference>
<dbReference type="Pfam" id="PF18735">
    <property type="entry name" value="HEPN_RiboL-PSP"/>
    <property type="match status" value="1"/>
</dbReference>
<dbReference type="InterPro" id="IPR041519">
    <property type="entry name" value="HEPN_RiboL-PSP"/>
</dbReference>
<name>A0ABT0TGT7_9FLAO</name>
<organism evidence="2 3">
    <name type="scientific">Flavobacterium fragile</name>
    <dbReference type="NCBI Taxonomy" id="2949085"/>
    <lineage>
        <taxon>Bacteria</taxon>
        <taxon>Pseudomonadati</taxon>
        <taxon>Bacteroidota</taxon>
        <taxon>Flavobacteriia</taxon>
        <taxon>Flavobacteriales</taxon>
        <taxon>Flavobacteriaceae</taxon>
        <taxon>Flavobacterium</taxon>
    </lineage>
</organism>
<dbReference type="Proteomes" id="UP001203342">
    <property type="component" value="Unassembled WGS sequence"/>
</dbReference>
<gene>
    <name evidence="2" type="ORF">NAT47_07070</name>
</gene>
<reference evidence="2 3" key="1">
    <citation type="submission" date="2022-05" db="EMBL/GenBank/DDBJ databases">
        <title>Flavobacterium sp., isolated from activated sludge.</title>
        <authorList>
            <person name="Ran Q."/>
        </authorList>
    </citation>
    <scope>NUCLEOTIDE SEQUENCE [LARGE SCALE GENOMIC DNA]</scope>
    <source>
        <strain evidence="2 3">HXWNR69</strain>
    </source>
</reference>
<evidence type="ECO:0000313" key="2">
    <source>
        <dbReference type="EMBL" id="MCL9770173.1"/>
    </source>
</evidence>
<proteinExistence type="predicted"/>